<dbReference type="PROSITE" id="PS51151">
    <property type="entry name" value="NAC_AB"/>
    <property type="match status" value="1"/>
</dbReference>
<dbReference type="InterPro" id="IPR011026">
    <property type="entry name" value="WAS_C"/>
</dbReference>
<keyword evidence="17" id="KW-1185">Reference proteome</keyword>
<feature type="compositionally biased region" description="Low complexity" evidence="11">
    <location>
        <begin position="434"/>
        <end position="443"/>
    </location>
</feature>
<dbReference type="InterPro" id="IPR000095">
    <property type="entry name" value="CRIB_dom"/>
</dbReference>
<comment type="subcellular location">
    <subcellularLocation>
        <location evidence="1">Cytoplasm</location>
        <location evidence="1">Cytoskeleton</location>
    </subcellularLocation>
</comment>
<evidence type="ECO:0000256" key="3">
    <source>
        <dbReference type="ARBA" id="ARBA00022490"/>
    </source>
</evidence>
<keyword evidence="8" id="KW-0206">Cytoskeleton</keyword>
<dbReference type="SUPFAM" id="SSF57850">
    <property type="entry name" value="RING/U-box"/>
    <property type="match status" value="1"/>
</dbReference>
<dbReference type="GO" id="GO:0008270">
    <property type="term" value="F:zinc ion binding"/>
    <property type="evidence" value="ECO:0007669"/>
    <property type="project" value="UniProtKB-KW"/>
</dbReference>
<dbReference type="Gene3D" id="2.20.70.30">
    <property type="entry name" value="Nascent polypeptide-associated complex domain"/>
    <property type="match status" value="1"/>
</dbReference>
<dbReference type="Gene3D" id="3.90.810.10">
    <property type="entry name" value="CRIB domain"/>
    <property type="match status" value="1"/>
</dbReference>
<keyword evidence="5" id="KW-0479">Metal-binding</keyword>
<dbReference type="InterPro" id="IPR002715">
    <property type="entry name" value="Nas_poly-pep-assoc_cplx_dom"/>
</dbReference>
<protein>
    <recommendedName>
        <fullName evidence="10">Nascent polypeptide-associated complex subunit beta</fullName>
    </recommendedName>
</protein>
<feature type="compositionally biased region" description="Low complexity" evidence="11">
    <location>
        <begin position="458"/>
        <end position="474"/>
    </location>
</feature>
<dbReference type="SMART" id="SM00285">
    <property type="entry name" value="PBD"/>
    <property type="match status" value="1"/>
</dbReference>
<comment type="similarity">
    <text evidence="2 10">Belongs to the NAC-beta family.</text>
</comment>
<dbReference type="CDD" id="cd00132">
    <property type="entry name" value="CRIB"/>
    <property type="match status" value="1"/>
</dbReference>
<sequence length="1352" mass="148876">MPNLSTLTSEDKQTIKKCIPRPTNKIITAAVARLYVAHPNPNEWRFTGISGAIVFTYDVIGNTLFLKMVDISSSNRGIIWDQELYENFQYHQDRTFFHSFELEKCMAGLSFADVNEASAFYRRVNGRLGITSHKNTPAPEGSKTNTKKKYIDKSKIGAPSHFKHVSHIGWDSEKGFTAENIDPSWKKLFDDLGQFGFSYEQIEENKDLIQEYVERNGGLGAANQVSESSQTNASVSHESIKRSRLPPPPPLPPLPASSIPSSKTDTIKKSPSSSSSRRVPPPPPRKSHVFMPETNRASESISVPPSPPPLRTSVVNQHKSLHVSMANTNTLSQLTNSTENRVSSESKAKETFSHESSIGKSSTPSFSGPSSSDHSTYLNSDHTSSSTSASKSDASFLFSNKDKNITSHGPAFPSSSRNSVPSPQLSNKTSTSDGPSGSLSTSALPPPPPPPPPPPLPALLSTSSVSRSASLGSSNKGNAFSASRLSGEKVVSSHNTTSADQIPDPPSSGGVSMLRKVEPASSSRSSSSCFNGTSRSANGAGGHINLEDALVAVLNHRKGKVTLSDDDDSKQKFYSFFSKIMDNSKLSKLQVNVRIGGKGTPRRKKKVVHRTSSCDDKKLQSSFKKLNLQHVSGVSEANIFKSDGTVIHFSLPKVLASIPSNMFVISGVYEDKELTELVPGVLNQLGRDSLTSLRKLSGNYANLNKTKTGGSGADNDYIPDLVEKDPSDDFLRAYKLLESSDDIDKENYVFTELYKHDAFTGRFSGSGNIGISRNVLQPKSNHVVQSANIPKSVNILAEAVSDTADCKLLDGSDEVLSPDSCFYSQPIIKPPKTANTKQLKSSASVKPSCWILEESSPSKDLSEHLDALNIKNEAAIKSFETFPYTAGSSSSLKAEKTIFENSSYISDTAISYKKSCNDCNTDNAEFVLAPCGHKICQRCLSSLINNVPINLYICFICHKEITNFTRKSSLESTLLSNKLQSVSEFGFPKTSSFLNSLEMKQSKHSVFSNESSETLNSTVDCLLKDSLALENPFSDISSLIPWDLSIESIHEFLGKNARIAPYNVHSQPIHFIMDRMSAKTQSECYVELSSRNDAQRLAERRSGKLLGSRNVILEIATQEELMNRIFPKWKGEWRGVNPYVDENLKSIRQFSVPKAEIVTREELNSLINHVKTYRSPYSRKCPQRPFEDFISILAKVGDFYTVSQRDLLHSSLITLIEILKGHFKKGRLIELNFRLLERLVHAGTTNTCFTEKQKFEIFKVAGLSCNFETNRISLMNLDLKAILSFLMYNGFKIDDSQFSEDACSLSDIAKIEISFINSKLLEYQSSVLSTTLHSAFAPSRIIAFKLGMVYEN</sequence>
<dbReference type="PROSITE" id="PS50089">
    <property type="entry name" value="ZF_RING_2"/>
    <property type="match status" value="1"/>
</dbReference>
<dbReference type="Gene3D" id="3.30.70.330">
    <property type="match status" value="1"/>
</dbReference>
<dbReference type="GO" id="GO:0045010">
    <property type="term" value="P:actin nucleation"/>
    <property type="evidence" value="ECO:0007669"/>
    <property type="project" value="UniProtKB-ARBA"/>
</dbReference>
<feature type="compositionally biased region" description="Low complexity" evidence="11">
    <location>
        <begin position="256"/>
        <end position="278"/>
    </location>
</feature>
<evidence type="ECO:0000256" key="8">
    <source>
        <dbReference type="ARBA" id="ARBA00023212"/>
    </source>
</evidence>
<dbReference type="InterPro" id="IPR035979">
    <property type="entry name" value="RBD_domain_sf"/>
</dbReference>
<feature type="domain" description="CRIB" evidence="13">
    <location>
        <begin position="156"/>
        <end position="169"/>
    </location>
</feature>
<evidence type="ECO:0000256" key="9">
    <source>
        <dbReference type="PROSITE-ProRule" id="PRU00175"/>
    </source>
</evidence>
<feature type="compositionally biased region" description="Low complexity" evidence="11">
    <location>
        <begin position="327"/>
        <end position="340"/>
    </location>
</feature>
<dbReference type="FunFam" id="2.20.70.30:FF:000001">
    <property type="entry name" value="Transcription factor BTF3 homolog"/>
    <property type="match status" value="1"/>
</dbReference>
<dbReference type="InterPro" id="IPR000697">
    <property type="entry name" value="WH1/EVH1_dom"/>
</dbReference>
<dbReference type="GO" id="GO:0071933">
    <property type="term" value="F:Arp2/3 complex binding"/>
    <property type="evidence" value="ECO:0007669"/>
    <property type="project" value="UniProtKB-ARBA"/>
</dbReference>
<dbReference type="InterPro" id="IPR001841">
    <property type="entry name" value="Znf_RING"/>
</dbReference>
<evidence type="ECO:0000259" key="14">
    <source>
        <dbReference type="PROSITE" id="PS50229"/>
    </source>
</evidence>
<dbReference type="GO" id="GO:0003676">
    <property type="term" value="F:nucleic acid binding"/>
    <property type="evidence" value="ECO:0007669"/>
    <property type="project" value="InterPro"/>
</dbReference>
<proteinExistence type="inferred from homology"/>
<evidence type="ECO:0000256" key="6">
    <source>
        <dbReference type="ARBA" id="ARBA00022771"/>
    </source>
</evidence>
<dbReference type="InterPro" id="IPR036936">
    <property type="entry name" value="CRIB_dom_sf"/>
</dbReference>
<dbReference type="CDD" id="cd01205">
    <property type="entry name" value="EVH1_WASP-like"/>
    <property type="match status" value="1"/>
</dbReference>
<dbReference type="PROSITE" id="PS50229">
    <property type="entry name" value="WH1"/>
    <property type="match status" value="1"/>
</dbReference>
<evidence type="ECO:0000256" key="11">
    <source>
        <dbReference type="SAM" id="MobiDB-lite"/>
    </source>
</evidence>
<organism evidence="16 17">
    <name type="scientific">Pneumocystis wakefieldiae</name>
    <dbReference type="NCBI Taxonomy" id="38082"/>
    <lineage>
        <taxon>Eukaryota</taxon>
        <taxon>Fungi</taxon>
        <taxon>Dikarya</taxon>
        <taxon>Ascomycota</taxon>
        <taxon>Taphrinomycotina</taxon>
        <taxon>Pneumocystomycetes</taxon>
        <taxon>Pneumocystaceae</taxon>
        <taxon>Pneumocystis</taxon>
    </lineage>
</organism>
<dbReference type="GO" id="GO:0003779">
    <property type="term" value="F:actin binding"/>
    <property type="evidence" value="ECO:0007669"/>
    <property type="project" value="UniProtKB-ARBA"/>
</dbReference>
<dbReference type="InterPro" id="IPR033927">
    <property type="entry name" value="WASPfam_EVH1"/>
</dbReference>
<dbReference type="InterPro" id="IPR013083">
    <property type="entry name" value="Znf_RING/FYVE/PHD"/>
</dbReference>
<feature type="domain" description="WH1" evidence="14">
    <location>
        <begin position="19"/>
        <end position="131"/>
    </location>
</feature>
<feature type="compositionally biased region" description="Pro residues" evidence="11">
    <location>
        <begin position="444"/>
        <end position="457"/>
    </location>
</feature>
<gene>
    <name evidence="16" type="ORF">MERGE_000271</name>
</gene>
<dbReference type="SUPFAM" id="SSF47912">
    <property type="entry name" value="Wiscott-Aldrich syndrome protein, WASP, C-terminal domain"/>
    <property type="match status" value="1"/>
</dbReference>
<comment type="subunit">
    <text evidence="10">Part of the nascent polypeptide-associated complex (NAC).</text>
</comment>
<dbReference type="Pfam" id="PF00786">
    <property type="entry name" value="PBD"/>
    <property type="match status" value="1"/>
</dbReference>
<evidence type="ECO:0000256" key="2">
    <source>
        <dbReference type="ARBA" id="ARBA00005296"/>
    </source>
</evidence>
<dbReference type="Pfam" id="PF00568">
    <property type="entry name" value="WH1"/>
    <property type="match status" value="1"/>
</dbReference>
<feature type="region of interest" description="Disordered" evidence="11">
    <location>
        <begin position="326"/>
        <end position="541"/>
    </location>
</feature>
<feature type="domain" description="NAC-A/B" evidence="15">
    <location>
        <begin position="613"/>
        <end position="678"/>
    </location>
</feature>
<dbReference type="PANTHER" id="PTHR10351">
    <property type="entry name" value="TRANSCRIPTION FACTOR BTF3 FAMILY MEMBER"/>
    <property type="match status" value="1"/>
</dbReference>
<keyword evidence="10" id="KW-0804">Transcription</keyword>
<keyword evidence="6 9" id="KW-0863">Zinc-finger</keyword>
<dbReference type="FunFam" id="2.30.29.30:FF:000281">
    <property type="entry name" value="Actin associated protein"/>
    <property type="match status" value="1"/>
</dbReference>
<dbReference type="SMART" id="SM01407">
    <property type="entry name" value="NAC"/>
    <property type="match status" value="1"/>
</dbReference>
<evidence type="ECO:0000256" key="5">
    <source>
        <dbReference type="ARBA" id="ARBA00022723"/>
    </source>
</evidence>
<keyword evidence="10" id="KW-0805">Transcription regulation</keyword>
<evidence type="ECO:0000256" key="1">
    <source>
        <dbReference type="ARBA" id="ARBA00004245"/>
    </source>
</evidence>
<evidence type="ECO:0000259" key="13">
    <source>
        <dbReference type="PROSITE" id="PS50108"/>
    </source>
</evidence>
<evidence type="ECO:0000259" key="15">
    <source>
        <dbReference type="PROSITE" id="PS51151"/>
    </source>
</evidence>
<feature type="compositionally biased region" description="Polar residues" evidence="11">
    <location>
        <begin position="223"/>
        <end position="237"/>
    </location>
</feature>
<feature type="domain" description="RING-type" evidence="12">
    <location>
        <begin position="916"/>
        <end position="958"/>
    </location>
</feature>
<evidence type="ECO:0000256" key="10">
    <source>
        <dbReference type="RuleBase" id="RU361272"/>
    </source>
</evidence>
<dbReference type="EMBL" id="CP054532">
    <property type="protein sequence ID" value="QSL64116.1"/>
    <property type="molecule type" value="Genomic_DNA"/>
</dbReference>
<keyword evidence="3" id="KW-0963">Cytoplasm</keyword>
<dbReference type="Gene3D" id="3.30.40.10">
    <property type="entry name" value="Zinc/RING finger domain, C3HC4 (zinc finger)"/>
    <property type="match status" value="1"/>
</dbReference>
<dbReference type="InterPro" id="IPR017907">
    <property type="entry name" value="Znf_RING_CS"/>
</dbReference>
<feature type="region of interest" description="Disordered" evidence="11">
    <location>
        <begin position="222"/>
        <end position="313"/>
    </location>
</feature>
<dbReference type="GO" id="GO:0030479">
    <property type="term" value="C:actin cortical patch"/>
    <property type="evidence" value="ECO:0007669"/>
    <property type="project" value="UniProtKB-ARBA"/>
</dbReference>
<evidence type="ECO:0000313" key="17">
    <source>
        <dbReference type="Proteomes" id="UP000663699"/>
    </source>
</evidence>
<dbReference type="Pfam" id="PF01849">
    <property type="entry name" value="NAC"/>
    <property type="match status" value="1"/>
</dbReference>
<dbReference type="InterPro" id="IPR039370">
    <property type="entry name" value="BTF3"/>
</dbReference>
<reference evidence="16" key="1">
    <citation type="submission" date="2020-06" db="EMBL/GenBank/DDBJ databases">
        <title>Genomes of multiple members of Pneumocystis genus reveal paths to human pathogen Pneumocystis jirovecii.</title>
        <authorList>
            <person name="Cisse O.H."/>
            <person name="Ma L."/>
            <person name="Dekker J."/>
            <person name="Khil P."/>
            <person name="Jo J."/>
            <person name="Brenchley J."/>
            <person name="Blair R."/>
            <person name="Pahar B."/>
            <person name="Chabe M."/>
            <person name="Van Rompay K.A."/>
            <person name="Keesler R."/>
            <person name="Sukura A."/>
            <person name="Hirsch V."/>
            <person name="Kutty G."/>
            <person name="Liu Y."/>
            <person name="Peng L."/>
            <person name="Chen J."/>
            <person name="Song J."/>
            <person name="Weissenbacher-Lang C."/>
            <person name="Xu J."/>
            <person name="Upham N.S."/>
            <person name="Stajich J.E."/>
            <person name="Cuomo C.A."/>
            <person name="Cushion M.T."/>
            <person name="Kovacs J.A."/>
        </authorList>
    </citation>
    <scope>NUCLEOTIDE SEQUENCE</scope>
    <source>
        <strain evidence="16">2A</strain>
    </source>
</reference>
<accession>A0A899FUV6</accession>
<keyword evidence="7" id="KW-0862">Zinc</keyword>
<feature type="compositionally biased region" description="Polar residues" evidence="11">
    <location>
        <begin position="413"/>
        <end position="433"/>
    </location>
</feature>
<dbReference type="FunFam" id="3.90.810.10:FF:000010">
    <property type="entry name" value="Related to Neural Wiskott-Aldrich syndrome protein"/>
    <property type="match status" value="1"/>
</dbReference>
<dbReference type="GO" id="GO:0005854">
    <property type="term" value="C:nascent polypeptide-associated complex"/>
    <property type="evidence" value="ECO:0007669"/>
    <property type="project" value="UniProtKB-ARBA"/>
</dbReference>
<evidence type="ECO:0000256" key="4">
    <source>
        <dbReference type="ARBA" id="ARBA00022553"/>
    </source>
</evidence>
<dbReference type="SMART" id="SM00461">
    <property type="entry name" value="WH1"/>
    <property type="match status" value="1"/>
</dbReference>
<name>A0A899FUV6_9ASCO</name>
<dbReference type="OrthoDB" id="336240at2759"/>
<dbReference type="PROSITE" id="PS50108">
    <property type="entry name" value="CRIB"/>
    <property type="match status" value="1"/>
</dbReference>
<feature type="compositionally biased region" description="Low complexity" evidence="11">
    <location>
        <begin position="361"/>
        <end position="395"/>
    </location>
</feature>
<dbReference type="SUPFAM" id="SSF50729">
    <property type="entry name" value="PH domain-like"/>
    <property type="match status" value="1"/>
</dbReference>
<keyword evidence="4" id="KW-0597">Phosphoprotein</keyword>
<dbReference type="CDD" id="cd22055">
    <property type="entry name" value="NAC_BTF3"/>
    <property type="match status" value="1"/>
</dbReference>
<feature type="compositionally biased region" description="Polar residues" evidence="11">
    <location>
        <begin position="475"/>
        <end position="484"/>
    </location>
</feature>
<feature type="compositionally biased region" description="Basic and acidic residues" evidence="11">
    <location>
        <begin position="342"/>
        <end position="353"/>
    </location>
</feature>
<dbReference type="InterPro" id="IPR038187">
    <property type="entry name" value="NAC_A/B_dom_sf"/>
</dbReference>
<dbReference type="PROSITE" id="PS00518">
    <property type="entry name" value="ZF_RING_1"/>
    <property type="match status" value="1"/>
</dbReference>
<dbReference type="SUPFAM" id="SSF101447">
    <property type="entry name" value="Formin homology 2 domain (FH2 domain)"/>
    <property type="match status" value="1"/>
</dbReference>
<dbReference type="Proteomes" id="UP000663699">
    <property type="component" value="Chromosome 1"/>
</dbReference>
<evidence type="ECO:0000256" key="7">
    <source>
        <dbReference type="ARBA" id="ARBA00022833"/>
    </source>
</evidence>
<evidence type="ECO:0000259" key="12">
    <source>
        <dbReference type="PROSITE" id="PS50089"/>
    </source>
</evidence>
<dbReference type="SUPFAM" id="SSF54928">
    <property type="entry name" value="RNA-binding domain, RBD"/>
    <property type="match status" value="1"/>
</dbReference>
<dbReference type="Gene3D" id="2.30.29.30">
    <property type="entry name" value="Pleckstrin-homology domain (PH domain)/Phosphotyrosine-binding domain (PTB)"/>
    <property type="match status" value="1"/>
</dbReference>
<feature type="compositionally biased region" description="Pro residues" evidence="11">
    <location>
        <begin position="245"/>
        <end position="255"/>
    </location>
</feature>
<dbReference type="InterPro" id="IPR011993">
    <property type="entry name" value="PH-like_dom_sf"/>
</dbReference>
<dbReference type="InterPro" id="IPR012677">
    <property type="entry name" value="Nucleotide-bd_a/b_plait_sf"/>
</dbReference>
<evidence type="ECO:0000313" key="16">
    <source>
        <dbReference type="EMBL" id="QSL64116.1"/>
    </source>
</evidence>